<proteinExistence type="predicted"/>
<reference evidence="1" key="2">
    <citation type="journal article" date="2021" name="PeerJ">
        <title>Extensive microbial diversity within the chicken gut microbiome revealed by metagenomics and culture.</title>
        <authorList>
            <person name="Gilroy R."/>
            <person name="Ravi A."/>
            <person name="Getino M."/>
            <person name="Pursley I."/>
            <person name="Horton D.L."/>
            <person name="Alikhan N.F."/>
            <person name="Baker D."/>
            <person name="Gharbi K."/>
            <person name="Hall N."/>
            <person name="Watson M."/>
            <person name="Adriaenssens E.M."/>
            <person name="Foster-Nyarko E."/>
            <person name="Jarju S."/>
            <person name="Secka A."/>
            <person name="Antonio M."/>
            <person name="Oren A."/>
            <person name="Chaudhuri R.R."/>
            <person name="La Ragione R."/>
            <person name="Hildebrand F."/>
            <person name="Pallen M.J."/>
        </authorList>
    </citation>
    <scope>NUCLEOTIDE SEQUENCE</scope>
    <source>
        <strain evidence="1">7463</strain>
    </source>
</reference>
<dbReference type="Pfam" id="PF04365">
    <property type="entry name" value="BrnT_toxin"/>
    <property type="match status" value="1"/>
</dbReference>
<name>A0A9D1IJN1_9BURK</name>
<evidence type="ECO:0000313" key="2">
    <source>
        <dbReference type="Proteomes" id="UP000824083"/>
    </source>
</evidence>
<reference evidence="1" key="1">
    <citation type="submission" date="2020-10" db="EMBL/GenBank/DDBJ databases">
        <authorList>
            <person name="Gilroy R."/>
        </authorList>
    </citation>
    <scope>NUCLEOTIDE SEQUENCE</scope>
    <source>
        <strain evidence="1">7463</strain>
    </source>
</reference>
<comment type="caution">
    <text evidence="1">The sequence shown here is derived from an EMBL/GenBank/DDBJ whole genome shotgun (WGS) entry which is preliminary data.</text>
</comment>
<accession>A0A9D1IJN1</accession>
<dbReference type="AlphaFoldDB" id="A0A9D1IJN1"/>
<dbReference type="Proteomes" id="UP000824083">
    <property type="component" value="Unassembled WGS sequence"/>
</dbReference>
<protein>
    <submittedName>
        <fullName evidence="1">BrnT family toxin</fullName>
    </submittedName>
</protein>
<sequence>MKQIFSWDPEKAEINLKKHGISFDRAAEIFLDPNVISRVDRIKDGEERWQSIGMIDGLFIILVAHTITTYSKQGDYIENIRIISARKADKKERRIYDNGYF</sequence>
<dbReference type="EMBL" id="DVMY01000057">
    <property type="protein sequence ID" value="HIU37297.1"/>
    <property type="molecule type" value="Genomic_DNA"/>
</dbReference>
<dbReference type="InterPro" id="IPR007460">
    <property type="entry name" value="BrnT_toxin"/>
</dbReference>
<evidence type="ECO:0000313" key="1">
    <source>
        <dbReference type="EMBL" id="HIU37297.1"/>
    </source>
</evidence>
<organism evidence="1 2">
    <name type="scientific">Candidatus Aphodousia faecigallinarum</name>
    <dbReference type="NCBI Taxonomy" id="2840677"/>
    <lineage>
        <taxon>Bacteria</taxon>
        <taxon>Pseudomonadati</taxon>
        <taxon>Pseudomonadota</taxon>
        <taxon>Betaproteobacteria</taxon>
        <taxon>Burkholderiales</taxon>
        <taxon>Sutterellaceae</taxon>
        <taxon>Sutterellaceae incertae sedis</taxon>
        <taxon>Candidatus Aphodousia</taxon>
    </lineage>
</organism>
<dbReference type="InterPro" id="IPR038573">
    <property type="entry name" value="BrnT_sf"/>
</dbReference>
<dbReference type="Gene3D" id="3.10.450.530">
    <property type="entry name" value="Ribonuclease toxin, BrnT, of type II toxin-antitoxin system"/>
    <property type="match status" value="1"/>
</dbReference>
<gene>
    <name evidence="1" type="ORF">IAC56_03365</name>
</gene>